<proteinExistence type="predicted"/>
<reference evidence="2 3" key="1">
    <citation type="submission" date="2017-11" db="EMBL/GenBank/DDBJ databases">
        <title>Draft Genome Sequence of Methylobacter psychrotolerans Sph1T, an Obligate Methanotroph from Low-Temperature Environments.</title>
        <authorList>
            <person name="Oshkin I.Y."/>
            <person name="Miroshnikov K."/>
            <person name="Belova S.E."/>
            <person name="Korzhenkov A."/>
            <person name="Toshchakov S.V."/>
            <person name="Dedysh S.N."/>
        </authorList>
    </citation>
    <scope>NUCLEOTIDE SEQUENCE [LARGE SCALE GENOMIC DNA]</scope>
    <source>
        <strain evidence="2 3">Sph1</strain>
    </source>
</reference>
<dbReference type="AlphaFoldDB" id="A0A2S5CKE9"/>
<dbReference type="GO" id="GO:0071546">
    <property type="term" value="C:pi-body"/>
    <property type="evidence" value="ECO:0007669"/>
    <property type="project" value="TreeGrafter"/>
</dbReference>
<protein>
    <submittedName>
        <fullName evidence="2">Ankyrin repeat domain-containing protein</fullName>
    </submittedName>
</protein>
<organism evidence="2 3">
    <name type="scientific">Methylovulum psychrotolerans</name>
    <dbReference type="NCBI Taxonomy" id="1704499"/>
    <lineage>
        <taxon>Bacteria</taxon>
        <taxon>Pseudomonadati</taxon>
        <taxon>Pseudomonadota</taxon>
        <taxon>Gammaproteobacteria</taxon>
        <taxon>Methylococcales</taxon>
        <taxon>Methylococcaceae</taxon>
        <taxon>Methylovulum</taxon>
    </lineage>
</organism>
<gene>
    <name evidence="2" type="ORF">AADEFJLK_02702</name>
</gene>
<dbReference type="PANTHER" id="PTHR24157">
    <property type="entry name" value="ANKYRIN REPEAT, SAM AND BASIC LEUCINE ZIPPER DOMAIN-CONTAINING PROTEIN 1"/>
    <property type="match status" value="1"/>
</dbReference>
<accession>A0A2S5CKE9</accession>
<comment type="caution">
    <text evidence="2">The sequence shown here is derived from an EMBL/GenBank/DDBJ whole genome shotgun (WGS) entry which is preliminary data.</text>
</comment>
<sequence>MPELKLIDAVKQRDTLAIEALLANGVAVDGQDAYGWTALNWAAGQGDTAIIAMLLAAGADVGKVGRDARTAYQIALAAAQTDSARLLRQAEQAVGLAVSQTAELYCRAYLVAELRPFSGLPTGLTALADGEVVFLQADGCVTRTMLADKDVLLAEASPAWLDFCAQRLKFSVPDELEWAIAASNAAAFQATL</sequence>
<dbReference type="PANTHER" id="PTHR24157:SF3">
    <property type="entry name" value="ANKYRIN REPEAT, SAM AND BASIC LEUCINE ZIPPER DOMAIN-CONTAINING PROTEIN 1"/>
    <property type="match status" value="1"/>
</dbReference>
<dbReference type="PROSITE" id="PS50297">
    <property type="entry name" value="ANK_REP_REGION"/>
    <property type="match status" value="1"/>
</dbReference>
<evidence type="ECO:0000313" key="2">
    <source>
        <dbReference type="EMBL" id="POZ51256.1"/>
    </source>
</evidence>
<dbReference type="EMBL" id="PGFZ01000006">
    <property type="protein sequence ID" value="POZ51256.1"/>
    <property type="molecule type" value="Genomic_DNA"/>
</dbReference>
<name>A0A2S5CKE9_9GAMM</name>
<evidence type="ECO:0000313" key="3">
    <source>
        <dbReference type="Proteomes" id="UP000237423"/>
    </source>
</evidence>
<dbReference type="InterPro" id="IPR036770">
    <property type="entry name" value="Ankyrin_rpt-contain_sf"/>
</dbReference>
<dbReference type="Pfam" id="PF12796">
    <property type="entry name" value="Ank_2"/>
    <property type="match status" value="1"/>
</dbReference>
<dbReference type="InterPro" id="IPR002110">
    <property type="entry name" value="Ankyrin_rpt"/>
</dbReference>
<keyword evidence="1" id="KW-0040">ANK repeat</keyword>
<feature type="repeat" description="ANK" evidence="1">
    <location>
        <begin position="34"/>
        <end position="66"/>
    </location>
</feature>
<dbReference type="RefSeq" id="WP_103974635.1">
    <property type="nucleotide sequence ID" value="NZ_PGFZ01000006.1"/>
</dbReference>
<dbReference type="Proteomes" id="UP000237423">
    <property type="component" value="Unassembled WGS sequence"/>
</dbReference>
<dbReference type="PROSITE" id="PS50088">
    <property type="entry name" value="ANK_REPEAT"/>
    <property type="match status" value="1"/>
</dbReference>
<evidence type="ECO:0000256" key="1">
    <source>
        <dbReference type="PROSITE-ProRule" id="PRU00023"/>
    </source>
</evidence>
<dbReference type="SUPFAM" id="SSF48403">
    <property type="entry name" value="Ankyrin repeat"/>
    <property type="match status" value="1"/>
</dbReference>
<dbReference type="Gene3D" id="1.25.40.20">
    <property type="entry name" value="Ankyrin repeat-containing domain"/>
    <property type="match status" value="1"/>
</dbReference>